<evidence type="ECO:0000256" key="4">
    <source>
        <dbReference type="ARBA" id="ARBA00022676"/>
    </source>
</evidence>
<gene>
    <name evidence="11" type="ORF">CHLNCDRAFT_23571</name>
</gene>
<dbReference type="EC" id="2.4.1.-" evidence="10"/>
<dbReference type="STRING" id="554065.E1ZFJ7"/>
<feature type="transmembrane region" description="Helical" evidence="10">
    <location>
        <begin position="205"/>
        <end position="227"/>
    </location>
</feature>
<dbReference type="KEGG" id="cvr:CHLNCDRAFT_23571"/>
<evidence type="ECO:0000313" key="12">
    <source>
        <dbReference type="Proteomes" id="UP000008141"/>
    </source>
</evidence>
<feature type="transmembrane region" description="Helical" evidence="10">
    <location>
        <begin position="343"/>
        <end position="360"/>
    </location>
</feature>
<dbReference type="Proteomes" id="UP000008141">
    <property type="component" value="Unassembled WGS sequence"/>
</dbReference>
<dbReference type="GO" id="GO:0005789">
    <property type="term" value="C:endoplasmic reticulum membrane"/>
    <property type="evidence" value="ECO:0007669"/>
    <property type="project" value="UniProtKB-SubCell"/>
</dbReference>
<evidence type="ECO:0000256" key="10">
    <source>
        <dbReference type="RuleBase" id="RU363110"/>
    </source>
</evidence>
<dbReference type="PANTHER" id="PTHR12413">
    <property type="entry name" value="DOLICHYL GLYCOSYLTRANSFERASE"/>
    <property type="match status" value="1"/>
</dbReference>
<reference evidence="11 12" key="1">
    <citation type="journal article" date="2010" name="Plant Cell">
        <title>The Chlorella variabilis NC64A genome reveals adaptation to photosymbiosis, coevolution with viruses, and cryptic sex.</title>
        <authorList>
            <person name="Blanc G."/>
            <person name="Duncan G."/>
            <person name="Agarkova I."/>
            <person name="Borodovsky M."/>
            <person name="Gurnon J."/>
            <person name="Kuo A."/>
            <person name="Lindquist E."/>
            <person name="Lucas S."/>
            <person name="Pangilinan J."/>
            <person name="Polle J."/>
            <person name="Salamov A."/>
            <person name="Terry A."/>
            <person name="Yamada T."/>
            <person name="Dunigan D.D."/>
            <person name="Grigoriev I.V."/>
            <person name="Claverie J.M."/>
            <person name="Van Etten J.L."/>
        </authorList>
    </citation>
    <scope>NUCLEOTIDE SEQUENCE [LARGE SCALE GENOMIC DNA]</scope>
    <source>
        <strain evidence="11 12">NC64A</strain>
    </source>
</reference>
<dbReference type="UniPathway" id="UPA00378"/>
<evidence type="ECO:0000256" key="6">
    <source>
        <dbReference type="ARBA" id="ARBA00022692"/>
    </source>
</evidence>
<dbReference type="eggNOG" id="KOG2576">
    <property type="taxonomic scope" value="Eukaryota"/>
</dbReference>
<proteinExistence type="inferred from homology"/>
<dbReference type="InterPro" id="IPR004856">
    <property type="entry name" value="Glyco_trans_ALG6/ALG8"/>
</dbReference>
<keyword evidence="9 10" id="KW-0472">Membrane</keyword>
<dbReference type="AlphaFoldDB" id="E1ZFJ7"/>
<dbReference type="OrthoDB" id="1689333at2759"/>
<evidence type="ECO:0000256" key="3">
    <source>
        <dbReference type="ARBA" id="ARBA00008715"/>
    </source>
</evidence>
<keyword evidence="6 10" id="KW-0812">Transmembrane</keyword>
<dbReference type="GO" id="GO:0006487">
    <property type="term" value="P:protein N-linked glycosylation"/>
    <property type="evidence" value="ECO:0007669"/>
    <property type="project" value="TreeGrafter"/>
</dbReference>
<feature type="transmembrane region" description="Helical" evidence="10">
    <location>
        <begin position="239"/>
        <end position="259"/>
    </location>
</feature>
<comment type="subcellular location">
    <subcellularLocation>
        <location evidence="1 10">Endoplasmic reticulum membrane</location>
        <topology evidence="1 10">Multi-pass membrane protein</topology>
    </subcellularLocation>
</comment>
<name>E1ZFJ7_CHLVA</name>
<dbReference type="Pfam" id="PF03155">
    <property type="entry name" value="Alg6_Alg8"/>
    <property type="match status" value="1"/>
</dbReference>
<comment type="caution">
    <text evidence="10">Lacks conserved residue(s) required for the propagation of feature annotation.</text>
</comment>
<dbReference type="PANTHER" id="PTHR12413:SF2">
    <property type="entry name" value="DOLICHYL PYROPHOSPHATE GLC1MAN9GLCNAC2 ALPHA-1,3-GLUCOSYLTRANSFERASE-RELATED"/>
    <property type="match status" value="1"/>
</dbReference>
<feature type="non-terminal residue" evidence="11">
    <location>
        <position position="1"/>
    </location>
</feature>
<dbReference type="InParanoid" id="E1ZFJ7"/>
<evidence type="ECO:0000256" key="7">
    <source>
        <dbReference type="ARBA" id="ARBA00022824"/>
    </source>
</evidence>
<evidence type="ECO:0000313" key="11">
    <source>
        <dbReference type="EMBL" id="EFN55143.1"/>
    </source>
</evidence>
<dbReference type="RefSeq" id="XP_005847245.1">
    <property type="nucleotide sequence ID" value="XM_005847183.1"/>
</dbReference>
<comment type="similarity">
    <text evidence="3 10">Belongs to the ALG6/ALG8 glucosyltransferase family.</text>
</comment>
<keyword evidence="7 10" id="KW-0256">Endoplasmic reticulum</keyword>
<comment type="pathway">
    <text evidence="2 10">Protein modification; protein glycosylation.</text>
</comment>
<keyword evidence="8 10" id="KW-1133">Transmembrane helix</keyword>
<dbReference type="OMA" id="YHSTDFD"/>
<dbReference type="GeneID" id="17354652"/>
<accession>E1ZFJ7</accession>
<evidence type="ECO:0000256" key="5">
    <source>
        <dbReference type="ARBA" id="ARBA00022679"/>
    </source>
</evidence>
<keyword evidence="12" id="KW-1185">Reference proteome</keyword>
<feature type="transmembrane region" description="Helical" evidence="10">
    <location>
        <begin position="179"/>
        <end position="196"/>
    </location>
</feature>
<feature type="transmembrane region" description="Helical" evidence="10">
    <location>
        <begin position="118"/>
        <end position="136"/>
    </location>
</feature>
<feature type="transmembrane region" description="Helical" evidence="10">
    <location>
        <begin position="320"/>
        <end position="337"/>
    </location>
</feature>
<evidence type="ECO:0000256" key="1">
    <source>
        <dbReference type="ARBA" id="ARBA00004477"/>
    </source>
</evidence>
<keyword evidence="4 10" id="KW-0328">Glycosyltransferase</keyword>
<dbReference type="FunCoup" id="E1ZFJ7">
    <property type="interactions" value="1751"/>
</dbReference>
<dbReference type="EMBL" id="GL433845">
    <property type="protein sequence ID" value="EFN55143.1"/>
    <property type="molecule type" value="Genomic_DNA"/>
</dbReference>
<keyword evidence="5 10" id="KW-0808">Transferase</keyword>
<evidence type="ECO:0000256" key="2">
    <source>
        <dbReference type="ARBA" id="ARBA00004922"/>
    </source>
</evidence>
<feature type="transmembrane region" description="Helical" evidence="10">
    <location>
        <begin position="148"/>
        <end position="173"/>
    </location>
</feature>
<organism evidence="12">
    <name type="scientific">Chlorella variabilis</name>
    <name type="common">Green alga</name>
    <dbReference type="NCBI Taxonomy" id="554065"/>
    <lineage>
        <taxon>Eukaryota</taxon>
        <taxon>Viridiplantae</taxon>
        <taxon>Chlorophyta</taxon>
        <taxon>core chlorophytes</taxon>
        <taxon>Trebouxiophyceae</taxon>
        <taxon>Chlorellales</taxon>
        <taxon>Chlorellaceae</taxon>
        <taxon>Chlorella clade</taxon>
        <taxon>Chlorella</taxon>
    </lineage>
</organism>
<evidence type="ECO:0000256" key="9">
    <source>
        <dbReference type="ARBA" id="ARBA00023136"/>
    </source>
</evidence>
<sequence>LQVLLMPTYRSTDFEVHRNWLAITHSLPVKQWYYEDTSEWTLDYPPLFAWFEWALSQLAAWFDPAMLHVAELGYASPATVLFQRLTVIATEGVLLFAAWHATRQAPEQGCCPMPSLCLVRLAALFLVAANPGLLMVDHMHFQYNGMLLGLFVLSLLAAAEECYLLSALLFAVLLNMKHIFLYASPAFFCFLLRRYCSGPRAVLRFLMLGAIVAAIFGLSFGPFVALGQLPQLIQRLFPFARGLCHAYWAPNVWALYAALDKVLSNLLGRRGVAASMTGGLVGVAEFAVLPQIGSGATALWMLIAMSPCLLRIWQRPEPRDFPAAVLYCTFCSYMLGYHVHEKAVLMISVSLGILAAAGLMPETLPLPAVGCYSLFPLLFGDQEYPIKAS</sequence>
<dbReference type="GO" id="GO:0042283">
    <property type="term" value="F:dolichyl pyrophosphate Glc1Man9GlcNAc2 alpha-1,3-glucosyltransferase activity"/>
    <property type="evidence" value="ECO:0007669"/>
    <property type="project" value="TreeGrafter"/>
</dbReference>
<protein>
    <recommendedName>
        <fullName evidence="10">Alpha-1,3-glucosyltransferase</fullName>
        <ecNumber evidence="10">2.4.1.-</ecNumber>
    </recommendedName>
</protein>
<evidence type="ECO:0000256" key="8">
    <source>
        <dbReference type="ARBA" id="ARBA00022989"/>
    </source>
</evidence>